<dbReference type="AlphaFoldDB" id="A0A7W6EHU3"/>
<evidence type="ECO:0000259" key="1">
    <source>
        <dbReference type="Pfam" id="PF13358"/>
    </source>
</evidence>
<sequence>MAMPRGQDVHLVMNNYTTQKTPKIKTRLARRPRWHVHFTPTSASWINQVEGWFAELRRKQLQRGVHRSIAELEADIATSIDAHNENPKPYRWVKSAEEILPSRHDLHCAIMLAVGNLLRLQLVGRGIPSAQLRLSFVDVWGPTALSLAPDRSPKPMVLRPSDPARNCVVSLLALHG</sequence>
<proteinExistence type="predicted"/>
<dbReference type="Pfam" id="PF13358">
    <property type="entry name" value="DDE_3"/>
    <property type="match status" value="1"/>
</dbReference>
<name>A0A7W6EHU3_9HYPH</name>
<keyword evidence="3" id="KW-1185">Reference proteome</keyword>
<reference evidence="2 3" key="1">
    <citation type="submission" date="2020-08" db="EMBL/GenBank/DDBJ databases">
        <title>Genomic Encyclopedia of Type Strains, Phase IV (KMG-IV): sequencing the most valuable type-strain genomes for metagenomic binning, comparative biology and taxonomic classification.</title>
        <authorList>
            <person name="Goeker M."/>
        </authorList>
    </citation>
    <scope>NUCLEOTIDE SEQUENCE [LARGE SCALE GENOMIC DNA]</scope>
    <source>
        <strain evidence="2 3">DSM 28760</strain>
    </source>
</reference>
<dbReference type="InterPro" id="IPR038717">
    <property type="entry name" value="Tc1-like_DDE_dom"/>
</dbReference>
<protein>
    <recommendedName>
        <fullName evidence="1">Tc1-like transposase DDE domain-containing protein</fullName>
    </recommendedName>
</protein>
<dbReference type="Proteomes" id="UP000537592">
    <property type="component" value="Unassembled WGS sequence"/>
</dbReference>
<dbReference type="EMBL" id="JACICC010000006">
    <property type="protein sequence ID" value="MBB3810378.1"/>
    <property type="molecule type" value="Genomic_DNA"/>
</dbReference>
<gene>
    <name evidence="2" type="ORF">FHS81_002479</name>
</gene>
<accession>A0A7W6EHU3</accession>
<evidence type="ECO:0000313" key="2">
    <source>
        <dbReference type="EMBL" id="MBB3810378.1"/>
    </source>
</evidence>
<organism evidence="2 3">
    <name type="scientific">Pseudochelatococcus contaminans</name>
    <dbReference type="NCBI Taxonomy" id="1538103"/>
    <lineage>
        <taxon>Bacteria</taxon>
        <taxon>Pseudomonadati</taxon>
        <taxon>Pseudomonadota</taxon>
        <taxon>Alphaproteobacteria</taxon>
        <taxon>Hyphomicrobiales</taxon>
        <taxon>Chelatococcaceae</taxon>
        <taxon>Pseudochelatococcus</taxon>
    </lineage>
</organism>
<feature type="domain" description="Tc1-like transposase DDE" evidence="1">
    <location>
        <begin position="7"/>
        <end position="72"/>
    </location>
</feature>
<comment type="caution">
    <text evidence="2">The sequence shown here is derived from an EMBL/GenBank/DDBJ whole genome shotgun (WGS) entry which is preliminary data.</text>
</comment>
<evidence type="ECO:0000313" key="3">
    <source>
        <dbReference type="Proteomes" id="UP000537592"/>
    </source>
</evidence>